<dbReference type="Gene3D" id="3.40.50.300">
    <property type="entry name" value="P-loop containing nucleotide triphosphate hydrolases"/>
    <property type="match status" value="1"/>
</dbReference>
<dbReference type="GO" id="GO:0016301">
    <property type="term" value="F:kinase activity"/>
    <property type="evidence" value="ECO:0007669"/>
    <property type="project" value="UniProtKB-KW"/>
</dbReference>
<evidence type="ECO:0000313" key="1">
    <source>
        <dbReference type="EMBL" id="MFD0851020.1"/>
    </source>
</evidence>
<organism evidence="1 2">
    <name type="scientific">Actinomadura adrarensis</name>
    <dbReference type="NCBI Taxonomy" id="1819600"/>
    <lineage>
        <taxon>Bacteria</taxon>
        <taxon>Bacillati</taxon>
        <taxon>Actinomycetota</taxon>
        <taxon>Actinomycetes</taxon>
        <taxon>Streptosporangiales</taxon>
        <taxon>Thermomonosporaceae</taxon>
        <taxon>Actinomadura</taxon>
    </lineage>
</organism>
<comment type="caution">
    <text evidence="1">The sequence shown here is derived from an EMBL/GenBank/DDBJ whole genome shotgun (WGS) entry which is preliminary data.</text>
</comment>
<keyword evidence="1" id="KW-0418">Kinase</keyword>
<name>A0ABW3C942_9ACTN</name>
<dbReference type="InterPro" id="IPR027417">
    <property type="entry name" value="P-loop_NTPase"/>
</dbReference>
<evidence type="ECO:0000313" key="2">
    <source>
        <dbReference type="Proteomes" id="UP001597083"/>
    </source>
</evidence>
<keyword evidence="1" id="KW-0808">Transferase</keyword>
<dbReference type="EMBL" id="JBHTIR010000228">
    <property type="protein sequence ID" value="MFD0851020.1"/>
    <property type="molecule type" value="Genomic_DNA"/>
</dbReference>
<gene>
    <name evidence="1" type="ORF">ACFQ07_02200</name>
</gene>
<proteinExistence type="predicted"/>
<sequence length="168" mass="19262">MVLRGNSGSGKTSVAKTIREAHGRRDLAIVSQDVIRRQILRELDVPGGANIDLLDTIVRWSIGHGYHVVLEGILTASRYGPMLEALRRDHPGQSHWFYLDIPFQETVRRHATRPQFQEFTADQMAEWYRERDLLDGEHETIIGPEWSLVATVKLIMKRSRLGQVVEHD</sequence>
<dbReference type="Proteomes" id="UP001597083">
    <property type="component" value="Unassembled WGS sequence"/>
</dbReference>
<protein>
    <submittedName>
        <fullName evidence="1">Kinase</fullName>
    </submittedName>
</protein>
<dbReference type="SUPFAM" id="SSF52540">
    <property type="entry name" value="P-loop containing nucleoside triphosphate hydrolases"/>
    <property type="match status" value="1"/>
</dbReference>
<reference evidence="2" key="1">
    <citation type="journal article" date="2019" name="Int. J. Syst. Evol. Microbiol.">
        <title>The Global Catalogue of Microorganisms (GCM) 10K type strain sequencing project: providing services to taxonomists for standard genome sequencing and annotation.</title>
        <authorList>
            <consortium name="The Broad Institute Genomics Platform"/>
            <consortium name="The Broad Institute Genome Sequencing Center for Infectious Disease"/>
            <person name="Wu L."/>
            <person name="Ma J."/>
        </authorList>
    </citation>
    <scope>NUCLEOTIDE SEQUENCE [LARGE SCALE GENOMIC DNA]</scope>
    <source>
        <strain evidence="2">JCM 31696</strain>
    </source>
</reference>
<accession>A0ABW3C942</accession>
<keyword evidence="2" id="KW-1185">Reference proteome</keyword>